<dbReference type="AlphaFoldDB" id="A0A951Q3I7"/>
<reference evidence="1" key="2">
    <citation type="journal article" date="2022" name="Microbiol. Resour. Announc.">
        <title>Metagenome Sequencing to Explore Phylogenomics of Terrestrial Cyanobacteria.</title>
        <authorList>
            <person name="Ward R.D."/>
            <person name="Stajich J.E."/>
            <person name="Johansen J.R."/>
            <person name="Huntemann M."/>
            <person name="Clum A."/>
            <person name="Foster B."/>
            <person name="Foster B."/>
            <person name="Roux S."/>
            <person name="Palaniappan K."/>
            <person name="Varghese N."/>
            <person name="Mukherjee S."/>
            <person name="Reddy T.B.K."/>
            <person name="Daum C."/>
            <person name="Copeland A."/>
            <person name="Chen I.A."/>
            <person name="Ivanova N.N."/>
            <person name="Kyrpides N.C."/>
            <person name="Shapiro N."/>
            <person name="Eloe-Fadrosh E.A."/>
            <person name="Pietrasiak N."/>
        </authorList>
    </citation>
    <scope>NUCLEOTIDE SEQUENCE</scope>
    <source>
        <strain evidence="1">JT2-VF2</strain>
    </source>
</reference>
<reference evidence="1" key="1">
    <citation type="submission" date="2021-05" db="EMBL/GenBank/DDBJ databases">
        <authorList>
            <person name="Pietrasiak N."/>
            <person name="Ward R."/>
            <person name="Stajich J.E."/>
            <person name="Kurbessoian T."/>
        </authorList>
    </citation>
    <scope>NUCLEOTIDE SEQUENCE</scope>
    <source>
        <strain evidence="1">JT2-VF2</strain>
    </source>
</reference>
<dbReference type="EMBL" id="JAHHHN010000025">
    <property type="protein sequence ID" value="MBW4564713.1"/>
    <property type="molecule type" value="Genomic_DNA"/>
</dbReference>
<name>A0A951Q3I7_9NOST</name>
<gene>
    <name evidence="1" type="ORF">KME32_27040</name>
</gene>
<sequence length="51" mass="5519">MPIEIASFQCDRRFRSDCLESKVIAEIVIAVSKAILATPETAIAIALASVR</sequence>
<dbReference type="Proteomes" id="UP000715781">
    <property type="component" value="Unassembled WGS sequence"/>
</dbReference>
<evidence type="ECO:0000313" key="2">
    <source>
        <dbReference type="Proteomes" id="UP000715781"/>
    </source>
</evidence>
<accession>A0A951Q3I7</accession>
<comment type="caution">
    <text evidence="1">The sequence shown here is derived from an EMBL/GenBank/DDBJ whole genome shotgun (WGS) entry which is preliminary data.</text>
</comment>
<evidence type="ECO:0000313" key="1">
    <source>
        <dbReference type="EMBL" id="MBW4564713.1"/>
    </source>
</evidence>
<proteinExistence type="predicted"/>
<protein>
    <submittedName>
        <fullName evidence="1">Uncharacterized protein</fullName>
    </submittedName>
</protein>
<organism evidence="1 2">
    <name type="scientific">Mojavia pulchra JT2-VF2</name>
    <dbReference type="NCBI Taxonomy" id="287848"/>
    <lineage>
        <taxon>Bacteria</taxon>
        <taxon>Bacillati</taxon>
        <taxon>Cyanobacteriota</taxon>
        <taxon>Cyanophyceae</taxon>
        <taxon>Nostocales</taxon>
        <taxon>Nostocaceae</taxon>
    </lineage>
</organism>